<dbReference type="Gene3D" id="1.25.40.10">
    <property type="entry name" value="Tetratricopeptide repeat domain"/>
    <property type="match status" value="1"/>
</dbReference>
<dbReference type="GeneTree" id="ENSGT00940000156671"/>
<reference evidence="2" key="2">
    <citation type="submission" date="2025-09" db="UniProtKB">
        <authorList>
            <consortium name="Ensembl"/>
        </authorList>
    </citation>
    <scope>IDENTIFICATION</scope>
</reference>
<dbReference type="GO" id="GO:0036503">
    <property type="term" value="P:ERAD pathway"/>
    <property type="evidence" value="ECO:0007669"/>
    <property type="project" value="TreeGrafter"/>
</dbReference>
<comment type="similarity">
    <text evidence="1">Belongs to the sel-1 family.</text>
</comment>
<evidence type="ECO:0000313" key="3">
    <source>
        <dbReference type="Proteomes" id="UP000694402"/>
    </source>
</evidence>
<organism evidence="2 3">
    <name type="scientific">Oncorhynchus tshawytscha</name>
    <name type="common">Chinook salmon</name>
    <name type="synonym">Salmo tshawytscha</name>
    <dbReference type="NCBI Taxonomy" id="74940"/>
    <lineage>
        <taxon>Eukaryota</taxon>
        <taxon>Metazoa</taxon>
        <taxon>Chordata</taxon>
        <taxon>Craniata</taxon>
        <taxon>Vertebrata</taxon>
        <taxon>Euteleostomi</taxon>
        <taxon>Actinopterygii</taxon>
        <taxon>Neopterygii</taxon>
        <taxon>Teleostei</taxon>
        <taxon>Protacanthopterygii</taxon>
        <taxon>Salmoniformes</taxon>
        <taxon>Salmonidae</taxon>
        <taxon>Salmoninae</taxon>
        <taxon>Oncorhynchus</taxon>
    </lineage>
</organism>
<reference evidence="2" key="1">
    <citation type="submission" date="2025-08" db="UniProtKB">
        <authorList>
            <consortium name="Ensembl"/>
        </authorList>
    </citation>
    <scope>IDENTIFICATION</scope>
</reference>
<dbReference type="PANTHER" id="PTHR11102">
    <property type="entry name" value="SEL-1-LIKE PROTEIN"/>
    <property type="match status" value="1"/>
</dbReference>
<dbReference type="AlphaFoldDB" id="A0A8C8EH57"/>
<protein>
    <submittedName>
        <fullName evidence="2">Uncharacterized protein</fullName>
    </submittedName>
</protein>
<dbReference type="SMART" id="SM00671">
    <property type="entry name" value="SEL1"/>
    <property type="match status" value="1"/>
</dbReference>
<dbReference type="Pfam" id="PF08238">
    <property type="entry name" value="Sel1"/>
    <property type="match status" value="2"/>
</dbReference>
<evidence type="ECO:0000256" key="1">
    <source>
        <dbReference type="ARBA" id="ARBA00038101"/>
    </source>
</evidence>
<keyword evidence="3" id="KW-1185">Reference proteome</keyword>
<dbReference type="Proteomes" id="UP000694402">
    <property type="component" value="Unassembled WGS sequence"/>
</dbReference>
<dbReference type="InterPro" id="IPR006597">
    <property type="entry name" value="Sel1-like"/>
</dbReference>
<name>A0A8C8EH57_ONCTS</name>
<sequence length="111" mass="12541">MTFGTGTDMDYETAVIHYRLASEQPHSAQAMFNLGYMHEKGLGIKQDIHLAKRFYDMAAEASRLTCSHLGHHLFPPDSGMLTTDCRLLNRPDAPYLTLCLCQCSQTFQVEE</sequence>
<dbReference type="SUPFAM" id="SSF81901">
    <property type="entry name" value="HCP-like"/>
    <property type="match status" value="1"/>
</dbReference>
<dbReference type="InterPro" id="IPR050767">
    <property type="entry name" value="Sel1_AlgK"/>
</dbReference>
<proteinExistence type="inferred from homology"/>
<dbReference type="Ensembl" id="ENSOTST00005002340.2">
    <property type="protein sequence ID" value="ENSOTSP00005002093.2"/>
    <property type="gene ID" value="ENSOTSG00005001220.2"/>
</dbReference>
<dbReference type="InterPro" id="IPR011990">
    <property type="entry name" value="TPR-like_helical_dom_sf"/>
</dbReference>
<accession>A0A8C8EH57</accession>
<dbReference type="GO" id="GO:0005789">
    <property type="term" value="C:endoplasmic reticulum membrane"/>
    <property type="evidence" value="ECO:0007669"/>
    <property type="project" value="TreeGrafter"/>
</dbReference>
<dbReference type="PANTHER" id="PTHR11102:SF147">
    <property type="entry name" value="SEL1L ADAPTOR SUBUNIT OF ERAD E3 UBIQUITIN LIGASE"/>
    <property type="match status" value="1"/>
</dbReference>
<evidence type="ECO:0000313" key="2">
    <source>
        <dbReference type="Ensembl" id="ENSOTSP00005002093.2"/>
    </source>
</evidence>